<dbReference type="SUPFAM" id="SSF56112">
    <property type="entry name" value="Protein kinase-like (PK-like)"/>
    <property type="match status" value="1"/>
</dbReference>
<evidence type="ECO:0000256" key="4">
    <source>
        <dbReference type="ARBA" id="ARBA00022840"/>
    </source>
</evidence>
<dbReference type="InterPro" id="IPR000719">
    <property type="entry name" value="Prot_kinase_dom"/>
</dbReference>
<organism evidence="7 8">
    <name type="scientific">Streptomyces griseoloalbus</name>
    <dbReference type="NCBI Taxonomy" id="67303"/>
    <lineage>
        <taxon>Bacteria</taxon>
        <taxon>Bacillati</taxon>
        <taxon>Actinomycetota</taxon>
        <taxon>Actinomycetes</taxon>
        <taxon>Kitasatosporales</taxon>
        <taxon>Streptomycetaceae</taxon>
        <taxon>Streptomyces</taxon>
    </lineage>
</organism>
<dbReference type="Proteomes" id="UP001551582">
    <property type="component" value="Unassembled WGS sequence"/>
</dbReference>
<evidence type="ECO:0000256" key="5">
    <source>
        <dbReference type="PROSITE-ProRule" id="PRU10141"/>
    </source>
</evidence>
<protein>
    <submittedName>
        <fullName evidence="7">Protein kinase family protein</fullName>
    </submittedName>
</protein>
<dbReference type="PROSITE" id="PS00107">
    <property type="entry name" value="PROTEIN_KINASE_ATP"/>
    <property type="match status" value="1"/>
</dbReference>
<dbReference type="PROSITE" id="PS00109">
    <property type="entry name" value="PROTEIN_KINASE_TYR"/>
    <property type="match status" value="1"/>
</dbReference>
<dbReference type="InterPro" id="IPR017441">
    <property type="entry name" value="Protein_kinase_ATP_BS"/>
</dbReference>
<comment type="caution">
    <text evidence="7">The sequence shown here is derived from an EMBL/GenBank/DDBJ whole genome shotgun (WGS) entry which is preliminary data.</text>
</comment>
<evidence type="ECO:0000313" key="7">
    <source>
        <dbReference type="EMBL" id="MEU9350028.1"/>
    </source>
</evidence>
<keyword evidence="3 7" id="KW-0418">Kinase</keyword>
<dbReference type="PANTHER" id="PTHR24348:SF22">
    <property type="entry name" value="NON-SPECIFIC SERINE_THREONINE PROTEIN KINASE"/>
    <property type="match status" value="1"/>
</dbReference>
<keyword evidence="1" id="KW-0808">Transferase</keyword>
<dbReference type="PANTHER" id="PTHR24348">
    <property type="entry name" value="SERINE/THREONINE-PROTEIN KINASE UNC-51-RELATED"/>
    <property type="match status" value="1"/>
</dbReference>
<keyword evidence="4 5" id="KW-0067">ATP-binding</keyword>
<dbReference type="InterPro" id="IPR011009">
    <property type="entry name" value="Kinase-like_dom_sf"/>
</dbReference>
<reference evidence="7 8" key="1">
    <citation type="submission" date="2024-06" db="EMBL/GenBank/DDBJ databases">
        <title>The Natural Products Discovery Center: Release of the First 8490 Sequenced Strains for Exploring Actinobacteria Biosynthetic Diversity.</title>
        <authorList>
            <person name="Kalkreuter E."/>
            <person name="Kautsar S.A."/>
            <person name="Yang D."/>
            <person name="Bader C.D."/>
            <person name="Teijaro C.N."/>
            <person name="Fluegel L."/>
            <person name="Davis C.M."/>
            <person name="Simpson J.R."/>
            <person name="Lauterbach L."/>
            <person name="Steele A.D."/>
            <person name="Gui C."/>
            <person name="Meng S."/>
            <person name="Li G."/>
            <person name="Viehrig K."/>
            <person name="Ye F."/>
            <person name="Su P."/>
            <person name="Kiefer A.F."/>
            <person name="Nichols A."/>
            <person name="Cepeda A.J."/>
            <person name="Yan W."/>
            <person name="Fan B."/>
            <person name="Jiang Y."/>
            <person name="Adhikari A."/>
            <person name="Zheng C.-J."/>
            <person name="Schuster L."/>
            <person name="Cowan T.M."/>
            <person name="Smanski M.J."/>
            <person name="Chevrette M.G."/>
            <person name="De Carvalho L.P.S."/>
            <person name="Shen B."/>
        </authorList>
    </citation>
    <scope>NUCLEOTIDE SEQUENCE [LARGE SCALE GENOMIC DNA]</scope>
    <source>
        <strain evidence="7 8">NPDC048274</strain>
    </source>
</reference>
<dbReference type="InterPro" id="IPR045269">
    <property type="entry name" value="Atg1-like"/>
</dbReference>
<accession>A0ABV3DYP7</accession>
<dbReference type="PROSITE" id="PS50011">
    <property type="entry name" value="PROTEIN_KINASE_DOM"/>
    <property type="match status" value="1"/>
</dbReference>
<keyword evidence="2 5" id="KW-0547">Nucleotide-binding</keyword>
<evidence type="ECO:0000313" key="8">
    <source>
        <dbReference type="Proteomes" id="UP001551582"/>
    </source>
</evidence>
<proteinExistence type="predicted"/>
<evidence type="ECO:0000256" key="2">
    <source>
        <dbReference type="ARBA" id="ARBA00022741"/>
    </source>
</evidence>
<gene>
    <name evidence="7" type="ORF">AB0D65_03190</name>
</gene>
<dbReference type="Gene3D" id="1.10.510.10">
    <property type="entry name" value="Transferase(Phosphotransferase) domain 1"/>
    <property type="match status" value="1"/>
</dbReference>
<dbReference type="RefSeq" id="WP_359976568.1">
    <property type="nucleotide sequence ID" value="NZ_JBEZLS010000002.1"/>
</dbReference>
<feature type="domain" description="Protein kinase" evidence="6">
    <location>
        <begin position="148"/>
        <end position="390"/>
    </location>
</feature>
<name>A0ABV3DYP7_9ACTN</name>
<dbReference type="CDD" id="cd00180">
    <property type="entry name" value="PKc"/>
    <property type="match status" value="1"/>
</dbReference>
<keyword evidence="8" id="KW-1185">Reference proteome</keyword>
<dbReference type="GO" id="GO:0016301">
    <property type="term" value="F:kinase activity"/>
    <property type="evidence" value="ECO:0007669"/>
    <property type="project" value="UniProtKB-KW"/>
</dbReference>
<dbReference type="EMBL" id="JBEZLS010000002">
    <property type="protein sequence ID" value="MEU9350028.1"/>
    <property type="molecule type" value="Genomic_DNA"/>
</dbReference>
<dbReference type="InterPro" id="IPR008266">
    <property type="entry name" value="Tyr_kinase_AS"/>
</dbReference>
<evidence type="ECO:0000256" key="1">
    <source>
        <dbReference type="ARBA" id="ARBA00022679"/>
    </source>
</evidence>
<evidence type="ECO:0000256" key="3">
    <source>
        <dbReference type="ARBA" id="ARBA00022777"/>
    </source>
</evidence>
<dbReference type="Pfam" id="PF00069">
    <property type="entry name" value="Pkinase"/>
    <property type="match status" value="1"/>
</dbReference>
<sequence length="390" mass="44887">MADPTKLMLDDLSQRYADMAISNAYLRLYANDARFGRTFASIHERLNGHFEAINDRAETTGHYWADASREMLSLAKEVDDVLQSLKRAGVDVRLTKSYAEAIRNCRSWLVRSGGSAVPDDFEQITIVKYEPILFRPDTEIKLKKPSGRNQLQLIGEGSYAKVFAFTDPDYDKKFAVKRAKNNLDARDLFRFRQEFEILKRLSFPYVVEVYQYDETFNEYKMEYCESTLRDYIKKRNSDLPFSSRKRIALQFLYGMNYIHSKNLLHRDISLQNVLIKTFGAGAVLVKLSDFGLVKDRNSEYTRTKTEMRGTIRDPLLVSFKEYDICNEIYSIGVVLSYIFTGREALMSGTDSPSKIVRKCTAHDVADRYQSVRELIGDVEKLEATPTDAPA</sequence>
<evidence type="ECO:0000259" key="6">
    <source>
        <dbReference type="PROSITE" id="PS50011"/>
    </source>
</evidence>
<feature type="binding site" evidence="5">
    <location>
        <position position="177"/>
    </location>
    <ligand>
        <name>ATP</name>
        <dbReference type="ChEBI" id="CHEBI:30616"/>
    </ligand>
</feature>